<comment type="caution">
    <text evidence="5">The sequence shown here is derived from an EMBL/GenBank/DDBJ whole genome shotgun (WGS) entry which is preliminary data.</text>
</comment>
<protein>
    <submittedName>
        <fullName evidence="5">Aldehyde dehydrogenase</fullName>
    </submittedName>
</protein>
<dbReference type="OrthoDB" id="9802947at2"/>
<dbReference type="InterPro" id="IPR016163">
    <property type="entry name" value="Ald_DH_C"/>
</dbReference>
<dbReference type="Gene3D" id="3.40.605.10">
    <property type="entry name" value="Aldehyde Dehydrogenase, Chain A, domain 1"/>
    <property type="match status" value="1"/>
</dbReference>
<evidence type="ECO:0000256" key="3">
    <source>
        <dbReference type="RuleBase" id="RU003345"/>
    </source>
</evidence>
<feature type="active site" evidence="2">
    <location>
        <position position="248"/>
    </location>
</feature>
<dbReference type="InterPro" id="IPR015590">
    <property type="entry name" value="Aldehyde_DH_dom"/>
</dbReference>
<dbReference type="InterPro" id="IPR016161">
    <property type="entry name" value="Ald_DH/histidinol_DH"/>
</dbReference>
<dbReference type="RefSeq" id="WP_107754154.1">
    <property type="nucleotide sequence ID" value="NZ_QBKF01000012.1"/>
</dbReference>
<dbReference type="Pfam" id="PF00171">
    <property type="entry name" value="Aldedh"/>
    <property type="match status" value="1"/>
</dbReference>
<evidence type="ECO:0000256" key="1">
    <source>
        <dbReference type="ARBA" id="ARBA00023002"/>
    </source>
</evidence>
<gene>
    <name evidence="5" type="ORF">DDE23_19635</name>
</gene>
<dbReference type="PROSITE" id="PS00687">
    <property type="entry name" value="ALDEHYDE_DEHYDR_GLU"/>
    <property type="match status" value="1"/>
</dbReference>
<dbReference type="InterPro" id="IPR029510">
    <property type="entry name" value="Ald_DH_CS_GLU"/>
</dbReference>
<keyword evidence="6" id="KW-1185">Reference proteome</keyword>
<dbReference type="Proteomes" id="UP000244810">
    <property type="component" value="Unassembled WGS sequence"/>
</dbReference>
<dbReference type="InterPro" id="IPR016162">
    <property type="entry name" value="Ald_DH_N"/>
</dbReference>
<organism evidence="5 6">
    <name type="scientific">Pararhodobacter aggregans</name>
    <dbReference type="NCBI Taxonomy" id="404875"/>
    <lineage>
        <taxon>Bacteria</taxon>
        <taxon>Pseudomonadati</taxon>
        <taxon>Pseudomonadota</taxon>
        <taxon>Alphaproteobacteria</taxon>
        <taxon>Rhodobacterales</taxon>
        <taxon>Paracoccaceae</taxon>
        <taxon>Pararhodobacter</taxon>
    </lineage>
</organism>
<accession>A0A2T7UM44</accession>
<evidence type="ECO:0000259" key="4">
    <source>
        <dbReference type="Pfam" id="PF00171"/>
    </source>
</evidence>
<keyword evidence="1 3" id="KW-0560">Oxidoreductase</keyword>
<dbReference type="PANTHER" id="PTHR11699">
    <property type="entry name" value="ALDEHYDE DEHYDROGENASE-RELATED"/>
    <property type="match status" value="1"/>
</dbReference>
<dbReference type="AlphaFoldDB" id="A0A2T7UM44"/>
<feature type="domain" description="Aldehyde dehydrogenase" evidence="4">
    <location>
        <begin position="23"/>
        <end position="471"/>
    </location>
</feature>
<reference evidence="5 6" key="1">
    <citation type="journal article" date="2011" name="Syst. Appl. Microbiol.">
        <title>Defluviimonas denitrificans gen. nov., sp. nov., and Pararhodobacter aggregans gen. nov., sp. nov., non-phototrophic Rhodobacteraceae from the biofilter of a marine aquaculture.</title>
        <authorList>
            <person name="Foesel B.U."/>
            <person name="Drake H.L."/>
            <person name="Schramm A."/>
        </authorList>
    </citation>
    <scope>NUCLEOTIDE SEQUENCE [LARGE SCALE GENOMIC DNA]</scope>
    <source>
        <strain evidence="5 6">D1-19</strain>
    </source>
</reference>
<evidence type="ECO:0000313" key="6">
    <source>
        <dbReference type="Proteomes" id="UP000244810"/>
    </source>
</evidence>
<dbReference type="GO" id="GO:0016620">
    <property type="term" value="F:oxidoreductase activity, acting on the aldehyde or oxo group of donors, NAD or NADP as acceptor"/>
    <property type="evidence" value="ECO:0007669"/>
    <property type="project" value="InterPro"/>
</dbReference>
<dbReference type="EMBL" id="QDDR01000012">
    <property type="protein sequence ID" value="PVE45719.1"/>
    <property type="molecule type" value="Genomic_DNA"/>
</dbReference>
<comment type="similarity">
    <text evidence="3">Belongs to the aldehyde dehydrogenase family.</text>
</comment>
<dbReference type="SUPFAM" id="SSF53720">
    <property type="entry name" value="ALDH-like"/>
    <property type="match status" value="1"/>
</dbReference>
<dbReference type="Gene3D" id="3.40.309.10">
    <property type="entry name" value="Aldehyde Dehydrogenase, Chain A, domain 2"/>
    <property type="match status" value="1"/>
</dbReference>
<sequence length="482" mass="50669">MASEPILLDHLIDNAAAEGGPRAELRDPGNLDEVVALVAQADSATVDRAVRSAHAAFAGWRDTPLAERSARLRAAADTLIAAADEVTAIMARESGMLPGTNKAEIGMAAAIVRDNADHAESSLAPACFEDAESTVEVEKVAVGVIAAIVPWNAPVILAMRKVSPALAVGNTVVVKTAPTAPIGLTRLLHAFAAHFPAGVVNVVQGGGETGSALVGHPLVARVSFTGGLKVAQIIMKQAAADLKRVSFELGGNDPAILLPDADLDKAVPRIMGGAFRRAGQFCFAVKRVYVPRALAPELIARMKADLDKFVVGHPLTAGVTVGPINNKGQFDYLLGLRQRVRASGATYLEGGSKADPQLWDKGHYMMPALVTDIDPEHELVTTEQFGPILPIVVYDDLDAVLDSINAGELGLGSSVWGEDLDAALDVARRIEAGMTFINNAGTSRLGQRHMPFGGVKRSGIGRESSPVGLGEHYALHAMNYHK</sequence>
<name>A0A2T7UM44_9RHOB</name>
<proteinExistence type="inferred from homology"/>
<evidence type="ECO:0000313" key="5">
    <source>
        <dbReference type="EMBL" id="PVE45719.1"/>
    </source>
</evidence>
<evidence type="ECO:0000256" key="2">
    <source>
        <dbReference type="PROSITE-ProRule" id="PRU10007"/>
    </source>
</evidence>